<evidence type="ECO:0000313" key="1">
    <source>
        <dbReference type="EMBL" id="CAG8706367.1"/>
    </source>
</evidence>
<protein>
    <submittedName>
        <fullName evidence="1">14474_t:CDS:1</fullName>
    </submittedName>
</protein>
<reference evidence="1" key="1">
    <citation type="submission" date="2021-06" db="EMBL/GenBank/DDBJ databases">
        <authorList>
            <person name="Kallberg Y."/>
            <person name="Tangrot J."/>
            <person name="Rosling A."/>
        </authorList>
    </citation>
    <scope>NUCLEOTIDE SEQUENCE</scope>
    <source>
        <strain evidence="1">28 12/20/2015</strain>
    </source>
</reference>
<organism evidence="1 2">
    <name type="scientific">Cetraspora pellucida</name>
    <dbReference type="NCBI Taxonomy" id="1433469"/>
    <lineage>
        <taxon>Eukaryota</taxon>
        <taxon>Fungi</taxon>
        <taxon>Fungi incertae sedis</taxon>
        <taxon>Mucoromycota</taxon>
        <taxon>Glomeromycotina</taxon>
        <taxon>Glomeromycetes</taxon>
        <taxon>Diversisporales</taxon>
        <taxon>Gigasporaceae</taxon>
        <taxon>Cetraspora</taxon>
    </lineage>
</organism>
<keyword evidence="2" id="KW-1185">Reference proteome</keyword>
<dbReference type="Proteomes" id="UP000789366">
    <property type="component" value="Unassembled WGS sequence"/>
</dbReference>
<accession>A0ACA9PL30</accession>
<evidence type="ECO:0000313" key="2">
    <source>
        <dbReference type="Proteomes" id="UP000789366"/>
    </source>
</evidence>
<comment type="caution">
    <text evidence="1">The sequence shown here is derived from an EMBL/GenBank/DDBJ whole genome shotgun (WGS) entry which is preliminary data.</text>
</comment>
<proteinExistence type="predicted"/>
<sequence>MKKFLQASIDFEKIHDDFMKEALINLEDETFDDSIEEELFDLNDFNQNSDIDVEESALCEAFMFDWNSLKELQEKITKSIEEFEDKLSDDEFFESNNEMEILEREYGISISSFSNKDTFTCCVVVNNNDDSNIIQSTWKIDSQAMQEANNDTSKLKFCISHLNYDQKTIHKEIKCMLSSE</sequence>
<feature type="non-terminal residue" evidence="1">
    <location>
        <position position="180"/>
    </location>
</feature>
<dbReference type="EMBL" id="CAJVPW010024828">
    <property type="protein sequence ID" value="CAG8706367.1"/>
    <property type="molecule type" value="Genomic_DNA"/>
</dbReference>
<gene>
    <name evidence="1" type="ORF">SPELUC_LOCUS11550</name>
</gene>
<name>A0ACA9PL30_9GLOM</name>